<dbReference type="RefSeq" id="WP_106256685.1">
    <property type="nucleotide sequence ID" value="NZ_CAWNSW010000066.1"/>
</dbReference>
<dbReference type="Pfam" id="PF11848">
    <property type="entry name" value="DUF3368"/>
    <property type="match status" value="1"/>
</dbReference>
<organism evidence="1 2">
    <name type="scientific">Stenomitos frigidus ULC18</name>
    <dbReference type="NCBI Taxonomy" id="2107698"/>
    <lineage>
        <taxon>Bacteria</taxon>
        <taxon>Bacillati</taxon>
        <taxon>Cyanobacteriota</taxon>
        <taxon>Cyanophyceae</taxon>
        <taxon>Leptolyngbyales</taxon>
        <taxon>Leptolyngbyaceae</taxon>
        <taxon>Stenomitos</taxon>
    </lineage>
</organism>
<reference evidence="2" key="1">
    <citation type="submission" date="2018-02" db="EMBL/GenBank/DDBJ databases">
        <authorList>
            <person name="Moore K."/>
            <person name="Momper L."/>
        </authorList>
    </citation>
    <scope>NUCLEOTIDE SEQUENCE [LARGE SCALE GENOMIC DNA]</scope>
    <source>
        <strain evidence="2">ULC18</strain>
    </source>
</reference>
<dbReference type="EMBL" id="PVWK01000075">
    <property type="protein sequence ID" value="PSB28727.1"/>
    <property type="molecule type" value="Genomic_DNA"/>
</dbReference>
<keyword evidence="2" id="KW-1185">Reference proteome</keyword>
<dbReference type="OrthoDB" id="9796404at2"/>
<dbReference type="InterPro" id="IPR021799">
    <property type="entry name" value="PIN-like_prokaryotic"/>
</dbReference>
<evidence type="ECO:0000313" key="1">
    <source>
        <dbReference type="EMBL" id="PSB28727.1"/>
    </source>
</evidence>
<reference evidence="1 2" key="2">
    <citation type="submission" date="2018-03" db="EMBL/GenBank/DDBJ databases">
        <title>The ancient ancestry and fast evolution of plastids.</title>
        <authorList>
            <person name="Moore K.R."/>
            <person name="Magnabosco C."/>
            <person name="Momper L."/>
            <person name="Gold D.A."/>
            <person name="Bosak T."/>
            <person name="Fournier G.P."/>
        </authorList>
    </citation>
    <scope>NUCLEOTIDE SEQUENCE [LARGE SCALE GENOMIC DNA]</scope>
    <source>
        <strain evidence="1 2">ULC18</strain>
    </source>
</reference>
<comment type="caution">
    <text evidence="1">The sequence shown here is derived from an EMBL/GenBank/DDBJ whole genome shotgun (WGS) entry which is preliminary data.</text>
</comment>
<evidence type="ECO:0000313" key="2">
    <source>
        <dbReference type="Proteomes" id="UP000239576"/>
    </source>
</evidence>
<gene>
    <name evidence="1" type="ORF">C7B82_12815</name>
</gene>
<accession>A0A2T1E7L2</accession>
<dbReference type="PANTHER" id="PTHR39550">
    <property type="entry name" value="SLL0658 PROTEIN"/>
    <property type="match status" value="1"/>
</dbReference>
<proteinExistence type="predicted"/>
<dbReference type="PANTHER" id="PTHR39550:SF1">
    <property type="entry name" value="SLL0658 PROTEIN"/>
    <property type="match status" value="1"/>
</dbReference>
<name>A0A2T1E7L2_9CYAN</name>
<sequence>MIVVSDTSPISNLAAIGQLILLQQLYGEVIIPTAVYQELLNSGSEDPAVLAVQTLDWIQVRSVTNAGLLQPLQASLDAGEAEAIALALELNANRLLMDERRGRQQATQAGLKVTGLLGILLAAKQQGLVATIQPLLDALITNGFWIRDELYAETLRLAGE</sequence>
<protein>
    <submittedName>
        <fullName evidence="1">DUF3368 domain-containing protein</fullName>
    </submittedName>
</protein>
<dbReference type="Proteomes" id="UP000239576">
    <property type="component" value="Unassembled WGS sequence"/>
</dbReference>
<dbReference type="AlphaFoldDB" id="A0A2T1E7L2"/>